<dbReference type="GO" id="GO:0005737">
    <property type="term" value="C:cytoplasm"/>
    <property type="evidence" value="ECO:0007669"/>
    <property type="project" value="UniProtKB-ARBA"/>
</dbReference>
<dbReference type="AlphaFoldDB" id="A0A667YLR8"/>
<dbReference type="InterPro" id="IPR013320">
    <property type="entry name" value="ConA-like_dom_sf"/>
</dbReference>
<evidence type="ECO:0000313" key="6">
    <source>
        <dbReference type="Proteomes" id="UP000472263"/>
    </source>
</evidence>
<keyword evidence="6" id="KW-1185">Reference proteome</keyword>
<reference evidence="5" key="2">
    <citation type="submission" date="2025-08" db="UniProtKB">
        <authorList>
            <consortium name="Ensembl"/>
        </authorList>
    </citation>
    <scope>IDENTIFICATION</scope>
</reference>
<accession>A0A667YLR8</accession>
<dbReference type="PANTHER" id="PTHR25465:SF80">
    <property type="entry name" value="TRIPARTITE MOTIF-CONTAINING PROTEIN 16-LIKE"/>
    <property type="match status" value="1"/>
</dbReference>
<keyword evidence="1" id="KW-0479">Metal-binding</keyword>
<evidence type="ECO:0000256" key="2">
    <source>
        <dbReference type="ARBA" id="ARBA00022771"/>
    </source>
</evidence>
<keyword evidence="2" id="KW-0863">Zinc-finger</keyword>
<dbReference type="Gene3D" id="2.60.120.920">
    <property type="match status" value="1"/>
</dbReference>
<dbReference type="GeneTree" id="ENSGT00940000154395"/>
<reference evidence="5" key="3">
    <citation type="submission" date="2025-09" db="UniProtKB">
        <authorList>
            <consortium name="Ensembl"/>
        </authorList>
    </citation>
    <scope>IDENTIFICATION</scope>
</reference>
<dbReference type="PANTHER" id="PTHR25465">
    <property type="entry name" value="B-BOX DOMAIN CONTAINING"/>
    <property type="match status" value="1"/>
</dbReference>
<dbReference type="SMART" id="SM00589">
    <property type="entry name" value="PRY"/>
    <property type="match status" value="1"/>
</dbReference>
<dbReference type="InterPro" id="IPR043136">
    <property type="entry name" value="B30.2/SPRY_sf"/>
</dbReference>
<dbReference type="Pfam" id="PF00622">
    <property type="entry name" value="SPRY"/>
    <property type="match status" value="1"/>
</dbReference>
<dbReference type="Pfam" id="PF13765">
    <property type="entry name" value="PRY"/>
    <property type="match status" value="1"/>
</dbReference>
<evidence type="ECO:0000259" key="4">
    <source>
        <dbReference type="PROSITE" id="PS50188"/>
    </source>
</evidence>
<keyword evidence="3" id="KW-0862">Zinc</keyword>
<protein>
    <recommendedName>
        <fullName evidence="4">B30.2/SPRY domain-containing protein</fullName>
    </recommendedName>
</protein>
<dbReference type="SMART" id="SM00449">
    <property type="entry name" value="SPRY"/>
    <property type="match status" value="1"/>
</dbReference>
<organism evidence="5 6">
    <name type="scientific">Myripristis murdjan</name>
    <name type="common">pinecone soldierfish</name>
    <dbReference type="NCBI Taxonomy" id="586833"/>
    <lineage>
        <taxon>Eukaryota</taxon>
        <taxon>Metazoa</taxon>
        <taxon>Chordata</taxon>
        <taxon>Craniata</taxon>
        <taxon>Vertebrata</taxon>
        <taxon>Euteleostomi</taxon>
        <taxon>Actinopterygii</taxon>
        <taxon>Neopterygii</taxon>
        <taxon>Teleostei</taxon>
        <taxon>Neoteleostei</taxon>
        <taxon>Acanthomorphata</taxon>
        <taxon>Holocentriformes</taxon>
        <taxon>Holocentridae</taxon>
        <taxon>Myripristis</taxon>
    </lineage>
</organism>
<evidence type="ECO:0000256" key="3">
    <source>
        <dbReference type="ARBA" id="ARBA00022833"/>
    </source>
</evidence>
<sequence>SPSDACELTLDPNTAHRNLVLSEDGRTATVVGEEQPYPDHPDRFDYWEQVLCGTGLTGRCYWEVEREGWVHIGAAYRGMSRSGEGDACRLGANEYSWSLVSYDDSFTICHDARKAVILTPGCSPSSRVAVYLDWPAGSLSFYRVSSSSSSSEPLTHLHTFNSTFTEPLYPGFWFAFWIGSSLSLRQREDATPGPETEREEGKNENFMNNFFF</sequence>
<proteinExistence type="predicted"/>
<dbReference type="PROSITE" id="PS50188">
    <property type="entry name" value="B302_SPRY"/>
    <property type="match status" value="1"/>
</dbReference>
<dbReference type="PRINTS" id="PR01407">
    <property type="entry name" value="BUTYPHLNCDUF"/>
</dbReference>
<dbReference type="GO" id="GO:0008270">
    <property type="term" value="F:zinc ion binding"/>
    <property type="evidence" value="ECO:0007669"/>
    <property type="project" value="UniProtKB-KW"/>
</dbReference>
<dbReference type="SUPFAM" id="SSF49899">
    <property type="entry name" value="Concanavalin A-like lectins/glucanases"/>
    <property type="match status" value="1"/>
</dbReference>
<evidence type="ECO:0000313" key="5">
    <source>
        <dbReference type="Ensembl" id="ENSMMDP00005031360.1"/>
    </source>
</evidence>
<dbReference type="Proteomes" id="UP000472263">
    <property type="component" value="Chromosome 15"/>
</dbReference>
<dbReference type="Ensembl" id="ENSMMDT00005032075.1">
    <property type="protein sequence ID" value="ENSMMDP00005031360.1"/>
    <property type="gene ID" value="ENSMMDG00005014803.1"/>
</dbReference>
<dbReference type="InterPro" id="IPR051051">
    <property type="entry name" value="E3_ubiq-ligase_TRIM/RNF"/>
</dbReference>
<reference evidence="5" key="1">
    <citation type="submission" date="2019-06" db="EMBL/GenBank/DDBJ databases">
        <authorList>
            <consortium name="Wellcome Sanger Institute Data Sharing"/>
        </authorList>
    </citation>
    <scope>NUCLEOTIDE SEQUENCE [LARGE SCALE GENOMIC DNA]</scope>
</reference>
<dbReference type="CDD" id="cd16040">
    <property type="entry name" value="SPRY_PRY_SNTX"/>
    <property type="match status" value="1"/>
</dbReference>
<feature type="domain" description="B30.2/SPRY" evidence="4">
    <location>
        <begin position="1"/>
        <end position="191"/>
    </location>
</feature>
<dbReference type="InterPro" id="IPR003879">
    <property type="entry name" value="Butyrophylin_SPRY"/>
</dbReference>
<dbReference type="InterPro" id="IPR003877">
    <property type="entry name" value="SPRY_dom"/>
</dbReference>
<dbReference type="InterPro" id="IPR001870">
    <property type="entry name" value="B30.2/SPRY"/>
</dbReference>
<dbReference type="InParanoid" id="A0A667YLR8"/>
<name>A0A667YLR8_9TELE</name>
<dbReference type="InterPro" id="IPR006574">
    <property type="entry name" value="PRY"/>
</dbReference>
<evidence type="ECO:0000256" key="1">
    <source>
        <dbReference type="ARBA" id="ARBA00022723"/>
    </source>
</evidence>